<proteinExistence type="predicted"/>
<keyword evidence="3" id="KW-1185">Reference proteome</keyword>
<dbReference type="Proteomes" id="UP000696294">
    <property type="component" value="Unassembled WGS sequence"/>
</dbReference>
<feature type="domain" description="ABC transporter" evidence="1">
    <location>
        <begin position="25"/>
        <end position="52"/>
    </location>
</feature>
<dbReference type="Gene3D" id="3.40.50.300">
    <property type="entry name" value="P-loop containing nucleotide triphosphate hydrolases"/>
    <property type="match status" value="1"/>
</dbReference>
<sequence>MPRCPRARRCRSSTLRRCAGCPWRSNSGEVIAFVGENGSGKTTLPKILTGPVRTR</sequence>
<dbReference type="InterPro" id="IPR003439">
    <property type="entry name" value="ABC_transporter-like_ATP-bd"/>
</dbReference>
<organism evidence="2 3">
    <name type="scientific">Nonomuraea composti</name>
    <dbReference type="NCBI Taxonomy" id="2720023"/>
    <lineage>
        <taxon>Bacteria</taxon>
        <taxon>Bacillati</taxon>
        <taxon>Actinomycetota</taxon>
        <taxon>Actinomycetes</taxon>
        <taxon>Streptosporangiales</taxon>
        <taxon>Streptosporangiaceae</taxon>
        <taxon>Nonomuraea</taxon>
    </lineage>
</organism>
<evidence type="ECO:0000313" key="2">
    <source>
        <dbReference type="EMBL" id="NJP98441.1"/>
    </source>
</evidence>
<dbReference type="GO" id="GO:0005524">
    <property type="term" value="F:ATP binding"/>
    <property type="evidence" value="ECO:0007669"/>
    <property type="project" value="UniProtKB-KW"/>
</dbReference>
<dbReference type="SUPFAM" id="SSF52540">
    <property type="entry name" value="P-loop containing nucleoside triphosphate hydrolases"/>
    <property type="match status" value="1"/>
</dbReference>
<dbReference type="Pfam" id="PF00005">
    <property type="entry name" value="ABC_tran"/>
    <property type="match status" value="1"/>
</dbReference>
<accession>A0ABX1BL38</accession>
<dbReference type="EMBL" id="JAATEP010000092">
    <property type="protein sequence ID" value="NJP98441.1"/>
    <property type="molecule type" value="Genomic_DNA"/>
</dbReference>
<keyword evidence="2" id="KW-0067">ATP-binding</keyword>
<name>A0ABX1BL38_9ACTN</name>
<dbReference type="InterPro" id="IPR027417">
    <property type="entry name" value="P-loop_NTPase"/>
</dbReference>
<evidence type="ECO:0000313" key="3">
    <source>
        <dbReference type="Proteomes" id="UP000696294"/>
    </source>
</evidence>
<keyword evidence="2" id="KW-0547">Nucleotide-binding</keyword>
<comment type="caution">
    <text evidence="2">The sequence shown here is derived from an EMBL/GenBank/DDBJ whole genome shotgun (WGS) entry which is preliminary data.</text>
</comment>
<protein>
    <submittedName>
        <fullName evidence="2">ATP-binding cassette domain-containing protein</fullName>
    </submittedName>
</protein>
<gene>
    <name evidence="2" type="ORF">HCN51_55010</name>
</gene>
<reference evidence="2 3" key="1">
    <citation type="submission" date="2020-03" db="EMBL/GenBank/DDBJ databases">
        <title>WGS of actinomycetes isolated from Thailand.</title>
        <authorList>
            <person name="Thawai C."/>
        </authorList>
    </citation>
    <scope>NUCLEOTIDE SEQUENCE [LARGE SCALE GENOMIC DNA]</scope>
    <source>
        <strain evidence="2 3">FMUSA5-5</strain>
    </source>
</reference>
<evidence type="ECO:0000259" key="1">
    <source>
        <dbReference type="Pfam" id="PF00005"/>
    </source>
</evidence>